<keyword evidence="12" id="KW-0902">Two-component regulatory system</keyword>
<evidence type="ECO:0000259" key="18">
    <source>
        <dbReference type="PROSITE" id="PS50109"/>
    </source>
</evidence>
<comment type="function">
    <text evidence="14">Member of the two-component regulatory system NreB/NreC involved in the control of dissimilatory nitrate/nitrite reduction in response to oxygen. NreB functions as a direct oxygen sensor histidine kinase which is autophosphorylated, in the absence of oxygen, probably at the conserved histidine residue, and transfers its phosphate group probably to a conserved aspartate residue of NreC. NreB/NreC activates the expression of the nitrate (narGHJI) and nitrite (nir) reductase operons, as well as the putative nitrate transporter gene narT.</text>
</comment>
<feature type="transmembrane region" description="Helical" evidence="17">
    <location>
        <begin position="20"/>
        <end position="39"/>
    </location>
</feature>
<feature type="transmembrane region" description="Helical" evidence="17">
    <location>
        <begin position="109"/>
        <end position="140"/>
    </location>
</feature>
<dbReference type="CDD" id="cd16917">
    <property type="entry name" value="HATPase_UhpB-NarQ-NarX-like"/>
    <property type="match status" value="1"/>
</dbReference>
<keyword evidence="11" id="KW-0408">Iron</keyword>
<dbReference type="PIRSF" id="PIRSF037434">
    <property type="entry name" value="STHK_ChrS"/>
    <property type="match status" value="1"/>
</dbReference>
<dbReference type="Pfam" id="PF02518">
    <property type="entry name" value="HATPase_c"/>
    <property type="match status" value="1"/>
</dbReference>
<feature type="transmembrane region" description="Helical" evidence="17">
    <location>
        <begin position="51"/>
        <end position="73"/>
    </location>
</feature>
<feature type="transmembrane region" description="Helical" evidence="17">
    <location>
        <begin position="85"/>
        <end position="102"/>
    </location>
</feature>
<dbReference type="InterPro" id="IPR050482">
    <property type="entry name" value="Sensor_HK_TwoCompSys"/>
</dbReference>
<evidence type="ECO:0000256" key="9">
    <source>
        <dbReference type="ARBA" id="ARBA00022723"/>
    </source>
</evidence>
<dbReference type="GO" id="GO:0005737">
    <property type="term" value="C:cytoplasm"/>
    <property type="evidence" value="ECO:0007669"/>
    <property type="project" value="UniProtKB-SubCell"/>
</dbReference>
<dbReference type="GO" id="GO:0051539">
    <property type="term" value="F:4 iron, 4 sulfur cluster binding"/>
    <property type="evidence" value="ECO:0007669"/>
    <property type="project" value="UniProtKB-KW"/>
</dbReference>
<keyword evidence="20" id="KW-1185">Reference proteome</keyword>
<evidence type="ECO:0000256" key="2">
    <source>
        <dbReference type="ARBA" id="ARBA00001966"/>
    </source>
</evidence>
<evidence type="ECO:0000256" key="13">
    <source>
        <dbReference type="ARBA" id="ARBA00023014"/>
    </source>
</evidence>
<dbReference type="GO" id="GO:0046983">
    <property type="term" value="F:protein dimerization activity"/>
    <property type="evidence" value="ECO:0007669"/>
    <property type="project" value="InterPro"/>
</dbReference>
<keyword evidence="6" id="KW-0004">4Fe-4S</keyword>
<dbReference type="InterPro" id="IPR005467">
    <property type="entry name" value="His_kinase_dom"/>
</dbReference>
<evidence type="ECO:0000256" key="3">
    <source>
        <dbReference type="ARBA" id="ARBA00004496"/>
    </source>
</evidence>
<keyword evidence="10 19" id="KW-0418">Kinase</keyword>
<organism evidence="19 20">
    <name type="scientific">Thermosporothrix hazakensis</name>
    <dbReference type="NCBI Taxonomy" id="644383"/>
    <lineage>
        <taxon>Bacteria</taxon>
        <taxon>Bacillati</taxon>
        <taxon>Chloroflexota</taxon>
        <taxon>Ktedonobacteria</taxon>
        <taxon>Ktedonobacterales</taxon>
        <taxon>Thermosporotrichaceae</taxon>
        <taxon>Thermosporothrix</taxon>
    </lineage>
</organism>
<evidence type="ECO:0000256" key="10">
    <source>
        <dbReference type="ARBA" id="ARBA00022777"/>
    </source>
</evidence>
<dbReference type="InterPro" id="IPR036890">
    <property type="entry name" value="HATPase_C_sf"/>
</dbReference>
<comment type="caution">
    <text evidence="19">The sequence shown here is derived from an EMBL/GenBank/DDBJ whole genome shotgun (WGS) entry which is preliminary data.</text>
</comment>
<dbReference type="EMBL" id="QKUF01000011">
    <property type="protein sequence ID" value="PZW28001.1"/>
    <property type="molecule type" value="Genomic_DNA"/>
</dbReference>
<proteinExistence type="predicted"/>
<evidence type="ECO:0000256" key="6">
    <source>
        <dbReference type="ARBA" id="ARBA00022485"/>
    </source>
</evidence>
<dbReference type="SUPFAM" id="SSF55874">
    <property type="entry name" value="ATPase domain of HSP90 chaperone/DNA topoisomerase II/histidine kinase"/>
    <property type="match status" value="1"/>
</dbReference>
<evidence type="ECO:0000313" key="19">
    <source>
        <dbReference type="EMBL" id="PZW28001.1"/>
    </source>
</evidence>
<sequence length="439" mass="49943">MHINLEEEDRLYLGTLKKFLRVLALIVTLFMSFLSYNVLSGHPAYFQDWRGISCIFLTLVLVFLFDLVTVFGFRLRRWPPSFPLALLYWILAYLCVFLLSCINPGYSGAFYIAFGLTLGLFGETLLIPAGIITALSIFAFQGAIWPINSENLLWLFSMALPIASMIGFQYLIQNLLNERYKRTTLMKQLAQANAELEEAHQQLAQSIEQQQELAVLRERTRLAREMHDTIGHALVLISVKLEAAQRLRERDPARCEREIEETKEITRGTMTALRASIANLRSPTLEREHIYHALKRSIGELAQRTGIHVSYTLPAEDEPVPETVSEALWKVSQEAFTNIEKHAHARNVTLELSKQADQCAMSIHDDGVGLPEECLQRDPVQNGHYGLRGIRERVEALGGHFTLHSTRDQGTTIEILLPITADAKEENEKEKERAKYHKG</sequence>
<dbReference type="AlphaFoldDB" id="A0A326U6K5"/>
<evidence type="ECO:0000256" key="11">
    <source>
        <dbReference type="ARBA" id="ARBA00023004"/>
    </source>
</evidence>
<comment type="cofactor">
    <cofactor evidence="2">
        <name>[4Fe-4S] cluster</name>
        <dbReference type="ChEBI" id="CHEBI:49883"/>
    </cofactor>
</comment>
<dbReference type="GO" id="GO:0016020">
    <property type="term" value="C:membrane"/>
    <property type="evidence" value="ECO:0007669"/>
    <property type="project" value="InterPro"/>
</dbReference>
<keyword evidence="7" id="KW-0963">Cytoplasm</keyword>
<accession>A0A326U6K5</accession>
<evidence type="ECO:0000256" key="17">
    <source>
        <dbReference type="SAM" id="Phobius"/>
    </source>
</evidence>
<gene>
    <name evidence="19" type="ORF">EI42_03379</name>
</gene>
<dbReference type="Gene3D" id="1.20.5.1930">
    <property type="match status" value="1"/>
</dbReference>
<evidence type="ECO:0000313" key="20">
    <source>
        <dbReference type="Proteomes" id="UP000248806"/>
    </source>
</evidence>
<keyword evidence="16" id="KW-0175">Coiled coil</keyword>
<keyword evidence="13" id="KW-0411">Iron-sulfur</keyword>
<dbReference type="InterPro" id="IPR017205">
    <property type="entry name" value="Sig_transdc_His_kinase_ChrS"/>
</dbReference>
<comment type="subcellular location">
    <subcellularLocation>
        <location evidence="3">Cytoplasm</location>
    </subcellularLocation>
</comment>
<dbReference type="GO" id="GO:0046872">
    <property type="term" value="F:metal ion binding"/>
    <property type="evidence" value="ECO:0007669"/>
    <property type="project" value="UniProtKB-KW"/>
</dbReference>
<keyword evidence="17" id="KW-0472">Membrane</keyword>
<dbReference type="InterPro" id="IPR003594">
    <property type="entry name" value="HATPase_dom"/>
</dbReference>
<evidence type="ECO:0000256" key="1">
    <source>
        <dbReference type="ARBA" id="ARBA00000085"/>
    </source>
</evidence>
<dbReference type="GO" id="GO:0000155">
    <property type="term" value="F:phosphorelay sensor kinase activity"/>
    <property type="evidence" value="ECO:0007669"/>
    <property type="project" value="InterPro"/>
</dbReference>
<dbReference type="PANTHER" id="PTHR24421">
    <property type="entry name" value="NITRATE/NITRITE SENSOR PROTEIN NARX-RELATED"/>
    <property type="match status" value="1"/>
</dbReference>
<evidence type="ECO:0000256" key="5">
    <source>
        <dbReference type="ARBA" id="ARBA00017322"/>
    </source>
</evidence>
<comment type="catalytic activity">
    <reaction evidence="1">
        <text>ATP + protein L-histidine = ADP + protein N-phospho-L-histidine.</text>
        <dbReference type="EC" id="2.7.13.3"/>
    </reaction>
</comment>
<name>A0A326U6K5_THEHA</name>
<evidence type="ECO:0000256" key="15">
    <source>
        <dbReference type="ARBA" id="ARBA00030800"/>
    </source>
</evidence>
<keyword evidence="17" id="KW-1133">Transmembrane helix</keyword>
<dbReference type="Pfam" id="PF07730">
    <property type="entry name" value="HisKA_3"/>
    <property type="match status" value="1"/>
</dbReference>
<dbReference type="PROSITE" id="PS50109">
    <property type="entry name" value="HIS_KIN"/>
    <property type="match status" value="1"/>
</dbReference>
<dbReference type="EC" id="2.7.13.3" evidence="4"/>
<reference evidence="19 20" key="1">
    <citation type="submission" date="2018-06" db="EMBL/GenBank/DDBJ databases">
        <title>Genomic Encyclopedia of Archaeal and Bacterial Type Strains, Phase II (KMG-II): from individual species to whole genera.</title>
        <authorList>
            <person name="Goeker M."/>
        </authorList>
    </citation>
    <scope>NUCLEOTIDE SEQUENCE [LARGE SCALE GENOMIC DNA]</scope>
    <source>
        <strain evidence="19 20">ATCC BAA-1881</strain>
    </source>
</reference>
<dbReference type="InterPro" id="IPR004358">
    <property type="entry name" value="Sig_transdc_His_kin-like_C"/>
</dbReference>
<keyword evidence="17" id="KW-0812">Transmembrane</keyword>
<dbReference type="Gene3D" id="3.30.565.10">
    <property type="entry name" value="Histidine kinase-like ATPase, C-terminal domain"/>
    <property type="match status" value="1"/>
</dbReference>
<feature type="domain" description="Histidine kinase" evidence="18">
    <location>
        <begin position="221"/>
        <end position="421"/>
    </location>
</feature>
<keyword evidence="9" id="KW-0479">Metal-binding</keyword>
<dbReference type="SMART" id="SM00387">
    <property type="entry name" value="HATPase_c"/>
    <property type="match status" value="1"/>
</dbReference>
<protein>
    <recommendedName>
        <fullName evidence="5">Oxygen sensor histidine kinase NreB</fullName>
        <ecNumber evidence="4">2.7.13.3</ecNumber>
    </recommendedName>
    <alternativeName>
        <fullName evidence="15">Nitrogen regulation protein B</fullName>
    </alternativeName>
</protein>
<dbReference type="RefSeq" id="WP_111323745.1">
    <property type="nucleotide sequence ID" value="NZ_BIFX01000003.1"/>
</dbReference>
<dbReference type="PRINTS" id="PR00344">
    <property type="entry name" value="BCTRLSENSOR"/>
</dbReference>
<evidence type="ECO:0000256" key="14">
    <source>
        <dbReference type="ARBA" id="ARBA00024827"/>
    </source>
</evidence>
<feature type="coiled-coil region" evidence="16">
    <location>
        <begin position="182"/>
        <end position="213"/>
    </location>
</feature>
<evidence type="ECO:0000256" key="12">
    <source>
        <dbReference type="ARBA" id="ARBA00023012"/>
    </source>
</evidence>
<dbReference type="Proteomes" id="UP000248806">
    <property type="component" value="Unassembled WGS sequence"/>
</dbReference>
<keyword evidence="8" id="KW-0808">Transferase</keyword>
<evidence type="ECO:0000256" key="8">
    <source>
        <dbReference type="ARBA" id="ARBA00022679"/>
    </source>
</evidence>
<evidence type="ECO:0000256" key="7">
    <source>
        <dbReference type="ARBA" id="ARBA00022490"/>
    </source>
</evidence>
<dbReference type="InterPro" id="IPR011712">
    <property type="entry name" value="Sig_transdc_His_kin_sub3_dim/P"/>
</dbReference>
<evidence type="ECO:0000256" key="16">
    <source>
        <dbReference type="SAM" id="Coils"/>
    </source>
</evidence>
<evidence type="ECO:0000256" key="4">
    <source>
        <dbReference type="ARBA" id="ARBA00012438"/>
    </source>
</evidence>
<feature type="transmembrane region" description="Helical" evidence="17">
    <location>
        <begin position="152"/>
        <end position="172"/>
    </location>
</feature>
<dbReference type="OrthoDB" id="199946at2"/>